<feature type="compositionally biased region" description="Polar residues" evidence="3">
    <location>
        <begin position="375"/>
        <end position="384"/>
    </location>
</feature>
<evidence type="ECO:0000313" key="5">
    <source>
        <dbReference type="EMBL" id="KAK7683252.1"/>
    </source>
</evidence>
<evidence type="ECO:0000256" key="1">
    <source>
        <dbReference type="ARBA" id="ARBA00022664"/>
    </source>
</evidence>
<feature type="compositionally biased region" description="Basic and acidic residues" evidence="3">
    <location>
        <begin position="879"/>
        <end position="891"/>
    </location>
</feature>
<accession>A0AAW0FV98</accession>
<feature type="region of interest" description="Disordered" evidence="3">
    <location>
        <begin position="320"/>
        <end position="529"/>
    </location>
</feature>
<protein>
    <recommendedName>
        <fullName evidence="4">CCHC-type domain-containing protein</fullName>
    </recommendedName>
</protein>
<dbReference type="Gene3D" id="2.40.70.10">
    <property type="entry name" value="Acid Proteases"/>
    <property type="match status" value="1"/>
</dbReference>
<feature type="compositionally biased region" description="Polar residues" evidence="3">
    <location>
        <begin position="767"/>
        <end position="785"/>
    </location>
</feature>
<keyword evidence="2" id="KW-0863">Zinc-finger</keyword>
<proteinExistence type="predicted"/>
<feature type="compositionally biased region" description="Polar residues" evidence="3">
    <location>
        <begin position="50"/>
        <end position="65"/>
    </location>
</feature>
<evidence type="ECO:0000259" key="4">
    <source>
        <dbReference type="PROSITE" id="PS50158"/>
    </source>
</evidence>
<comment type="caution">
    <text evidence="5">The sequence shown here is derived from an EMBL/GenBank/DDBJ whole genome shotgun (WGS) entry which is preliminary data.</text>
</comment>
<keyword evidence="2" id="KW-0862">Zinc</keyword>
<feature type="compositionally biased region" description="Low complexity" evidence="3">
    <location>
        <begin position="756"/>
        <end position="766"/>
    </location>
</feature>
<evidence type="ECO:0000256" key="2">
    <source>
        <dbReference type="PROSITE-ProRule" id="PRU00047"/>
    </source>
</evidence>
<evidence type="ECO:0000313" key="6">
    <source>
        <dbReference type="Proteomes" id="UP001385951"/>
    </source>
</evidence>
<organism evidence="5 6">
    <name type="scientific">Cerrena zonata</name>
    <dbReference type="NCBI Taxonomy" id="2478898"/>
    <lineage>
        <taxon>Eukaryota</taxon>
        <taxon>Fungi</taxon>
        <taxon>Dikarya</taxon>
        <taxon>Basidiomycota</taxon>
        <taxon>Agaricomycotina</taxon>
        <taxon>Agaricomycetes</taxon>
        <taxon>Polyporales</taxon>
        <taxon>Cerrenaceae</taxon>
        <taxon>Cerrena</taxon>
    </lineage>
</organism>
<feature type="region of interest" description="Disordered" evidence="3">
    <location>
        <begin position="756"/>
        <end position="842"/>
    </location>
</feature>
<feature type="compositionally biased region" description="Basic and acidic residues" evidence="3">
    <location>
        <begin position="828"/>
        <end position="842"/>
    </location>
</feature>
<sequence length="1138" mass="128933">MTSQQENRRTTRSSGVPLPSLPELAAQGYEQTAYRRRRRQGHTVIDDEPQVNNNTYHSSPLTTVPSERGHVHDTFRLSEPTPTEEVDWFNHPLLQQIPYNFAAPHTEPYIHTFTECRPEYRTEGGSRARSTTSTWVLRSDAELRRRTRSALRALNDLLPGTLSEEDLTRSRNRLIDTLDELDERLIQGLDTRRDSQSRAQSVHNVPTTEQNISTSLEVIEGMLTLGPIEPNQTPALLMPPPPHTPGSNAPSKNLSRINVSQAEHTTWEQIYGDRRTNEGSSLYDQRIEHLRNMDRASLERARQAIPVHVAANISVERWRQAVRSPEPNGNQGMPTGDVGPTMEGKPVSVTSIRAPAIQNQQKQNYPDMPDPPKVTSHTRPSTNHKIPDDRNHNQNNKNRGDGEGNLQRERNERSPSQRERNERSPERSSRPIYNRMPDDAGRMPDRASHRPHPEDHDDYLRERQRSPQEQVSDNGCQRTYASINGYRDEPTSRNDDQATPSPQGGRGAYSPKPVSREAPRERSIAHREQLDTTKGTVILPNSYLEICKRQIYDDYDRIMHQTVTFTTEMQKALKDMKLPLPEKYSGVDDWKKFRRWYLALLNYYFTHGLVGNRNDAARISSFGAFLKDEAISWFFTRTQASAEKWTTVTLLVALFDRFIHSASAHKAREDFESVTYDAKEGVSAYYTALMDAKELLFHEPAEIDIARRFAYGLPREMLEKMAERYGIEVEITPLTDIYRTAKQIELAMRTARQAAMAQANARHTQANRPVTGTTTGPLNTRQGNTAAYRFVPNPRYNQSAPRSRPAEPNSTPGGANKTRPVENGKPSSESHRNNSHERRDKDGKPIVCYECGETGYISTYCPHKGKKTARLNAARVIDDRSDSGDEEESHHPLTHVQPSSENEDEEESDKEAIEPEYLLTPYDNYIYPDDSADGSKFEDPQSPVLRMNAGRVVQEEHNGLVARARMYRTQPRPEYDSATYRCLEAYVTINGTRAFCLFDPGSNIDSVSPAFVRTCNARVFTFAEPITLQLGLKGSKSKLQYGSYLQCQIGPINASHYFDVSNIDHYDCILGMPFLHIHDVTMAMGSRVIRIGTVDVHSLTEGGRHELPRAPNRTTGTPVKVDTGELATTSLSGHSFRK</sequence>
<dbReference type="SUPFAM" id="SSF50630">
    <property type="entry name" value="Acid proteases"/>
    <property type="match status" value="1"/>
</dbReference>
<dbReference type="InterPro" id="IPR021109">
    <property type="entry name" value="Peptidase_aspartic_dom_sf"/>
</dbReference>
<dbReference type="InterPro" id="IPR036875">
    <property type="entry name" value="Znf_CCHC_sf"/>
</dbReference>
<dbReference type="EMBL" id="JASBNA010000031">
    <property type="protein sequence ID" value="KAK7683252.1"/>
    <property type="molecule type" value="Genomic_DNA"/>
</dbReference>
<feature type="domain" description="CCHC-type" evidence="4">
    <location>
        <begin position="848"/>
        <end position="862"/>
    </location>
</feature>
<dbReference type="GO" id="GO:0003676">
    <property type="term" value="F:nucleic acid binding"/>
    <property type="evidence" value="ECO:0007669"/>
    <property type="project" value="InterPro"/>
</dbReference>
<dbReference type="Proteomes" id="UP001385951">
    <property type="component" value="Unassembled WGS sequence"/>
</dbReference>
<feature type="compositionally biased region" description="Basic and acidic residues" evidence="3">
    <location>
        <begin position="486"/>
        <end position="496"/>
    </location>
</feature>
<keyword evidence="1" id="KW-0507">mRNA processing</keyword>
<feature type="region of interest" description="Disordered" evidence="3">
    <location>
        <begin position="1103"/>
        <end position="1124"/>
    </location>
</feature>
<evidence type="ECO:0000256" key="3">
    <source>
        <dbReference type="SAM" id="MobiDB-lite"/>
    </source>
</evidence>
<dbReference type="GO" id="GO:0008270">
    <property type="term" value="F:zinc ion binding"/>
    <property type="evidence" value="ECO:0007669"/>
    <property type="project" value="UniProtKB-KW"/>
</dbReference>
<reference evidence="5 6" key="1">
    <citation type="submission" date="2022-09" db="EMBL/GenBank/DDBJ databases">
        <authorList>
            <person name="Palmer J.M."/>
        </authorList>
    </citation>
    <scope>NUCLEOTIDE SEQUENCE [LARGE SCALE GENOMIC DNA]</scope>
    <source>
        <strain evidence="5 6">DSM 7382</strain>
    </source>
</reference>
<feature type="compositionally biased region" description="Basic and acidic residues" evidence="3">
    <location>
        <begin position="514"/>
        <end position="529"/>
    </location>
</feature>
<keyword evidence="6" id="KW-1185">Reference proteome</keyword>
<gene>
    <name evidence="5" type="ORF">QCA50_013514</name>
</gene>
<feature type="region of interest" description="Disordered" evidence="3">
    <location>
        <begin position="879"/>
        <end position="911"/>
    </location>
</feature>
<dbReference type="PROSITE" id="PS50158">
    <property type="entry name" value="ZF_CCHC"/>
    <property type="match status" value="1"/>
</dbReference>
<dbReference type="AlphaFoldDB" id="A0AAW0FV98"/>
<dbReference type="CDD" id="cd00303">
    <property type="entry name" value="retropepsin_like"/>
    <property type="match status" value="1"/>
</dbReference>
<dbReference type="GO" id="GO:0006397">
    <property type="term" value="P:mRNA processing"/>
    <property type="evidence" value="ECO:0007669"/>
    <property type="project" value="UniProtKB-KW"/>
</dbReference>
<dbReference type="InterPro" id="IPR001878">
    <property type="entry name" value="Znf_CCHC"/>
</dbReference>
<feature type="region of interest" description="Disordered" evidence="3">
    <location>
        <begin position="1"/>
        <end position="67"/>
    </location>
</feature>
<feature type="compositionally biased region" description="Basic and acidic residues" evidence="3">
    <location>
        <begin position="436"/>
        <end position="466"/>
    </location>
</feature>
<feature type="compositionally biased region" description="Basic and acidic residues" evidence="3">
    <location>
        <begin position="385"/>
        <end position="429"/>
    </location>
</feature>
<keyword evidence="2" id="KW-0479">Metal-binding</keyword>
<dbReference type="SUPFAM" id="SSF57756">
    <property type="entry name" value="Retrovirus zinc finger-like domains"/>
    <property type="match status" value="1"/>
</dbReference>
<feature type="compositionally biased region" description="Polar residues" evidence="3">
    <location>
        <begin position="467"/>
        <end position="482"/>
    </location>
</feature>
<name>A0AAW0FV98_9APHY</name>